<comment type="caution">
    <text evidence="2">The sequence shown here is derived from an EMBL/GenBank/DDBJ whole genome shotgun (WGS) entry which is preliminary data.</text>
</comment>
<dbReference type="SUPFAM" id="SSF50156">
    <property type="entry name" value="PDZ domain-like"/>
    <property type="match status" value="1"/>
</dbReference>
<dbReference type="InterPro" id="IPR001478">
    <property type="entry name" value="PDZ"/>
</dbReference>
<evidence type="ECO:0000313" key="3">
    <source>
        <dbReference type="Proteomes" id="UP001410394"/>
    </source>
</evidence>
<organism evidence="2 3">
    <name type="scientific">Uliginosibacterium sediminicola</name>
    <dbReference type="NCBI Taxonomy" id="2024550"/>
    <lineage>
        <taxon>Bacteria</taxon>
        <taxon>Pseudomonadati</taxon>
        <taxon>Pseudomonadota</taxon>
        <taxon>Betaproteobacteria</taxon>
        <taxon>Rhodocyclales</taxon>
        <taxon>Zoogloeaceae</taxon>
        <taxon>Uliginosibacterium</taxon>
    </lineage>
</organism>
<dbReference type="Gene3D" id="2.60.40.3650">
    <property type="match status" value="1"/>
</dbReference>
<dbReference type="InterPro" id="IPR036034">
    <property type="entry name" value="PDZ_sf"/>
</dbReference>
<dbReference type="RefSeq" id="WP_345918740.1">
    <property type="nucleotide sequence ID" value="NZ_JBDIVE010000002.1"/>
</dbReference>
<dbReference type="InterPro" id="IPR007963">
    <property type="entry name" value="Peptidase_M61_catalytic"/>
</dbReference>
<feature type="domain" description="PDZ" evidence="1">
    <location>
        <begin position="475"/>
        <end position="556"/>
    </location>
</feature>
<evidence type="ECO:0000313" key="2">
    <source>
        <dbReference type="EMBL" id="MEN3067977.1"/>
    </source>
</evidence>
<dbReference type="SUPFAM" id="SSF55486">
    <property type="entry name" value="Metalloproteases ('zincins'), catalytic domain"/>
    <property type="match status" value="1"/>
</dbReference>
<dbReference type="InterPro" id="IPR027268">
    <property type="entry name" value="Peptidase_M4/M1_CTD_sf"/>
</dbReference>
<proteinExistence type="predicted"/>
<dbReference type="InterPro" id="IPR040756">
    <property type="entry name" value="Peptidase_M61_N"/>
</dbReference>
<dbReference type="Pfam" id="PF05299">
    <property type="entry name" value="Peptidase_M61"/>
    <property type="match status" value="1"/>
</dbReference>
<dbReference type="EMBL" id="JBDIVE010000002">
    <property type="protein sequence ID" value="MEN3067977.1"/>
    <property type="molecule type" value="Genomic_DNA"/>
</dbReference>
<protein>
    <submittedName>
        <fullName evidence="2">PDZ domain-containing protein</fullName>
    </submittedName>
</protein>
<evidence type="ECO:0000259" key="1">
    <source>
        <dbReference type="PROSITE" id="PS50106"/>
    </source>
</evidence>
<dbReference type="PIRSF" id="PIRSF016493">
    <property type="entry name" value="Glycyl_aminpptds"/>
    <property type="match status" value="1"/>
</dbReference>
<accession>A0ABU9YWD0</accession>
<reference evidence="2 3" key="1">
    <citation type="journal article" date="2018" name="Int. J. Syst. Evol. Microbiol.">
        <title>Uliginosibacterium sediminicola sp. nov., isolated from freshwater sediment.</title>
        <authorList>
            <person name="Hwang W.M."/>
            <person name="Kim S.M."/>
            <person name="Kang K."/>
            <person name="Ahn T.Y."/>
        </authorList>
    </citation>
    <scope>NUCLEOTIDE SEQUENCE [LARGE SCALE GENOMIC DNA]</scope>
    <source>
        <strain evidence="2 3">M1-21</strain>
    </source>
</reference>
<dbReference type="Gene3D" id="1.10.390.10">
    <property type="entry name" value="Neutral Protease Domain 2"/>
    <property type="match status" value="1"/>
</dbReference>
<dbReference type="SMART" id="SM00228">
    <property type="entry name" value="PDZ"/>
    <property type="match status" value="1"/>
</dbReference>
<dbReference type="PROSITE" id="PS50106">
    <property type="entry name" value="PDZ"/>
    <property type="match status" value="1"/>
</dbReference>
<name>A0ABU9YWD0_9RHOO</name>
<dbReference type="Pfam" id="PF17899">
    <property type="entry name" value="Peptidase_M61_N"/>
    <property type="match status" value="1"/>
</dbReference>
<keyword evidence="3" id="KW-1185">Reference proteome</keyword>
<dbReference type="InterPro" id="IPR024191">
    <property type="entry name" value="Peptidase_M61"/>
</dbReference>
<dbReference type="Gene3D" id="2.30.42.10">
    <property type="match status" value="1"/>
</dbReference>
<sequence length="596" mass="65850">MKPAPLRYTVEIANAAAHLFRVTLQIPQPDAGGMQLSLPAWIPGSYMIREFAKNIVSLSAQQGKQRVALDKLDKHSWQTGKLAANMPLEVVAEIYAWDLSVRCAHLDQSHGFFNGTQLFLRVAGREQLPHELEIRRPAGETFVDWKVATSLSPARGVAGAAKLGGFGVYRAADYDELVDHPVELGTFKLLKFTAGGVPHQVAVTGRTRFDEKRLVNDLQRICQWQIDLFGGKAPFQRFLFLVMAVGEGYGGLEHRASTALLCSRNDLPVPGTTSIDERYRGFLGLCSHEYFHAWNVKRIKPAAFLPYDFTSENYTRLLWVFEGFTSYYDDIALVRSGSISQADYLAILAKTIAGVERQSGRLKQSVAESSFDTWIKYYRQDENSPNAIVSYYTKGSLIAAGLDLQIRAATHGKRSLDDVMRHLWQVCFQAGRGVAEGEMPALIKAATGVDVSREIAAWAEGFADVPFDKLLKPFGISLERKRGNLLSGLGLRTRAEGAALKISHVLDGGSAQAAGLSAGDELIALEGLRVSASNLESLLLRYSEGDLLALSYFRRDELMATQLRFVAPRMDECALVRNAKSSATANRLRDDWLGQE</sequence>
<dbReference type="Proteomes" id="UP001410394">
    <property type="component" value="Unassembled WGS sequence"/>
</dbReference>
<gene>
    <name evidence="2" type="ORF">ABDB84_05750</name>
</gene>